<dbReference type="HOGENOM" id="CLU_805866_0_0_9"/>
<dbReference type="SUPFAM" id="SSF51445">
    <property type="entry name" value="(Trans)glycosidases"/>
    <property type="match status" value="1"/>
</dbReference>
<comment type="catalytic activity">
    <reaction evidence="4">
        <text>Hydrolysis of (1-&gt;4)-beta-linkages between N-acetylmuramic acid and N-acetyl-D-glucosamine residues in a peptidoglycan and between N-acetyl-D-glucosamine residues in chitodextrins.</text>
        <dbReference type="EC" id="3.2.1.17"/>
    </reaction>
</comment>
<dbReference type="AlphaFoldDB" id="A0A0H2YQ22"/>
<feature type="domain" description="SH3b" evidence="5">
    <location>
        <begin position="278"/>
        <end position="342"/>
    </location>
</feature>
<dbReference type="SMART" id="SM00641">
    <property type="entry name" value="Glyco_25"/>
    <property type="match status" value="1"/>
</dbReference>
<gene>
    <name evidence="6" type="ordered locus">CPF_0369</name>
</gene>
<reference evidence="6 7" key="1">
    <citation type="journal article" date="2006" name="Genome Res.">
        <title>Skewed genomic variability in strains of the toxigenic bacterial pathogen, Clostridium perfringens.</title>
        <authorList>
            <person name="Myers G.S."/>
            <person name="Rasko D.A."/>
            <person name="Cheung J.K."/>
            <person name="Ravel J."/>
            <person name="Seshadri R."/>
            <person name="Deboy R.T."/>
            <person name="Ren Q."/>
            <person name="Varga J."/>
            <person name="Awad M.M."/>
            <person name="Brinkac L.M."/>
            <person name="Daugherty S.C."/>
            <person name="Haft D.H."/>
            <person name="Dodson R.J."/>
            <person name="Madupu R."/>
            <person name="Nelson W.C."/>
            <person name="Rosovitz M.J."/>
            <person name="Sullivan S.A."/>
            <person name="Khouri H."/>
            <person name="Dimitrov G.I."/>
            <person name="Watkins K.L."/>
            <person name="Mulligan S."/>
            <person name="Benton J."/>
            <person name="Radune D."/>
            <person name="Fisher D.J."/>
            <person name="Atkins H.S."/>
            <person name="Hiscox T."/>
            <person name="Jost B.H."/>
            <person name="Billington S.J."/>
            <person name="Songer J.G."/>
            <person name="McClane B.A."/>
            <person name="Titball R.W."/>
            <person name="Rood J.I."/>
            <person name="Melville S.B."/>
            <person name="Paulsen I.T."/>
        </authorList>
    </citation>
    <scope>NUCLEOTIDE SEQUENCE [LARGE SCALE GENOMIC DNA]</scope>
    <source>
        <strain evidence="7">ATCC 13124 / DSM 756 / JCM 1290 / NCIMB 6125 / NCTC 8237 / S 107 / Type A</strain>
    </source>
</reference>
<comment type="similarity">
    <text evidence="1 4">Belongs to the glycosyl hydrolase 25 family.</text>
</comment>
<dbReference type="GeneID" id="93003284"/>
<protein>
    <recommendedName>
        <fullName evidence="4">Lysozyme</fullName>
        <ecNumber evidence="4">3.2.1.17</ecNumber>
    </recommendedName>
</protein>
<dbReference type="GO" id="GO:0009253">
    <property type="term" value="P:peptidoglycan catabolic process"/>
    <property type="evidence" value="ECO:0007669"/>
    <property type="project" value="InterPro"/>
</dbReference>
<dbReference type="Gene3D" id="2.30.30.40">
    <property type="entry name" value="SH3 Domains"/>
    <property type="match status" value="2"/>
</dbReference>
<dbReference type="GO" id="GO:0016052">
    <property type="term" value="P:carbohydrate catabolic process"/>
    <property type="evidence" value="ECO:0007669"/>
    <property type="project" value="TreeGrafter"/>
</dbReference>
<dbReference type="EC" id="3.2.1.17" evidence="4"/>
<evidence type="ECO:0000256" key="2">
    <source>
        <dbReference type="ARBA" id="ARBA00022801"/>
    </source>
</evidence>
<dbReference type="PANTHER" id="PTHR34135">
    <property type="entry name" value="LYSOZYME"/>
    <property type="match status" value="1"/>
</dbReference>
<dbReference type="RefSeq" id="WP_011590164.1">
    <property type="nucleotide sequence ID" value="NC_008261.1"/>
</dbReference>
<dbReference type="Gene3D" id="3.20.20.80">
    <property type="entry name" value="Glycosidases"/>
    <property type="match status" value="1"/>
</dbReference>
<name>A0A0H2YQ22_CLOP1</name>
<proteinExistence type="inferred from homology"/>
<organism evidence="6 7">
    <name type="scientific">Clostridium perfringens (strain ATCC 13124 / DSM 756 / JCM 1290 / NCIMB 6125 / NCTC 8237 / Type A)</name>
    <dbReference type="NCBI Taxonomy" id="195103"/>
    <lineage>
        <taxon>Bacteria</taxon>
        <taxon>Bacillati</taxon>
        <taxon>Bacillota</taxon>
        <taxon>Clostridia</taxon>
        <taxon>Eubacteriales</taxon>
        <taxon>Clostridiaceae</taxon>
        <taxon>Clostridium</taxon>
    </lineage>
</organism>
<dbReference type="InterPro" id="IPR003646">
    <property type="entry name" value="SH3-like_bac-type"/>
</dbReference>
<dbReference type="GO" id="GO:0016998">
    <property type="term" value="P:cell wall macromolecule catabolic process"/>
    <property type="evidence" value="ECO:0007669"/>
    <property type="project" value="InterPro"/>
</dbReference>
<dbReference type="GO" id="GO:0003796">
    <property type="term" value="F:lysozyme activity"/>
    <property type="evidence" value="ECO:0007669"/>
    <property type="project" value="UniProtKB-EC"/>
</dbReference>
<dbReference type="CDD" id="cd06525">
    <property type="entry name" value="GH25_Lyc-like"/>
    <property type="match status" value="1"/>
</dbReference>
<dbReference type="PANTHER" id="PTHR34135:SF2">
    <property type="entry name" value="LYSOZYME"/>
    <property type="match status" value="1"/>
</dbReference>
<dbReference type="SMR" id="A0A0H2YQ22"/>
<dbReference type="InterPro" id="IPR017853">
    <property type="entry name" value="GH"/>
</dbReference>
<dbReference type="KEGG" id="cpf:CPF_0369"/>
<dbReference type="InterPro" id="IPR008270">
    <property type="entry name" value="Glyco_hydro_25_AS"/>
</dbReference>
<evidence type="ECO:0000256" key="3">
    <source>
        <dbReference type="ARBA" id="ARBA00023295"/>
    </source>
</evidence>
<dbReference type="Pfam" id="PF01183">
    <property type="entry name" value="Glyco_hydro_25"/>
    <property type="match status" value="1"/>
</dbReference>
<dbReference type="InterPro" id="IPR018077">
    <property type="entry name" value="Glyco_hydro_fam25_subgr"/>
</dbReference>
<dbReference type="PROSITE" id="PS51781">
    <property type="entry name" value="SH3B"/>
    <property type="match status" value="2"/>
</dbReference>
<dbReference type="InterPro" id="IPR002053">
    <property type="entry name" value="Glyco_hydro_25"/>
</dbReference>
<feature type="domain" description="SH3b" evidence="5">
    <location>
        <begin position="212"/>
        <end position="276"/>
    </location>
</feature>
<dbReference type="STRING" id="195103.CPF_0369"/>
<keyword evidence="2 4" id="KW-0378">Hydrolase</keyword>
<dbReference type="eggNOG" id="COG3757">
    <property type="taxonomic scope" value="Bacteria"/>
</dbReference>
<evidence type="ECO:0000313" key="7">
    <source>
        <dbReference type="Proteomes" id="UP000001823"/>
    </source>
</evidence>
<dbReference type="Proteomes" id="UP000001823">
    <property type="component" value="Chromosome"/>
</dbReference>
<keyword evidence="3 4" id="KW-0326">Glycosidase</keyword>
<dbReference type="EMBL" id="CP000246">
    <property type="protein sequence ID" value="ABG82669.1"/>
    <property type="molecule type" value="Genomic_DNA"/>
</dbReference>
<dbReference type="PROSITE" id="PS51904">
    <property type="entry name" value="GLYCOSYL_HYDROL_F25_2"/>
    <property type="match status" value="1"/>
</dbReference>
<evidence type="ECO:0000256" key="1">
    <source>
        <dbReference type="ARBA" id="ARBA00010646"/>
    </source>
</evidence>
<keyword evidence="7" id="KW-1185">Reference proteome</keyword>
<dbReference type="SMART" id="SM00287">
    <property type="entry name" value="SH3b"/>
    <property type="match status" value="2"/>
</dbReference>
<dbReference type="PROSITE" id="PS00953">
    <property type="entry name" value="GLYCOSYL_HYDROL_F25_1"/>
    <property type="match status" value="1"/>
</dbReference>
<accession>A0A0H2YQ22</accession>
<dbReference type="PaxDb" id="195103-CPF_0369"/>
<evidence type="ECO:0000259" key="5">
    <source>
        <dbReference type="PROSITE" id="PS51781"/>
    </source>
</evidence>
<dbReference type="Pfam" id="PF08239">
    <property type="entry name" value="SH3_3"/>
    <property type="match status" value="2"/>
</dbReference>
<evidence type="ECO:0000313" key="6">
    <source>
        <dbReference type="EMBL" id="ABG82669.1"/>
    </source>
</evidence>
<sequence length="342" mass="39499">MEGRNSNNLNGIDVSNWQGNINFKSVKNEGIEVVYIKATEGDYFKDSYAKQNYERAKAEGLKVGFYHFFKPNKNAKRQAKYFIDYLNEIGATDYDCKLALDVETTEGRSAYELTTLCIEFLEEVRKITNREVVVYTYTSFANNNLDNRLGVYPLWIAEYGVKAPKDNRVWSSWIGFQYSDKGNVAGVSGNCDMNEFKEEILDVKNNFKLYNATTKNVSTYLNTREKGEIDSKIIGKIPAGEKFMIKWVDSNYLGWYLIEYKNITGYVSSKYVEKFQMATTYNVSDFLNVRERGTTDSKVVAIIDDGEIFRIDWVDSDYIGWYRITTKYGKNGFVKADFVKKI</sequence>
<evidence type="ECO:0000256" key="4">
    <source>
        <dbReference type="RuleBase" id="RU361176"/>
    </source>
</evidence>